<name>A0ABP7EHY9_9ACTN</name>
<keyword evidence="10" id="KW-1185">Reference proteome</keyword>
<keyword evidence="2" id="KW-1003">Cell membrane</keyword>
<keyword evidence="6 8" id="KW-1133">Transmembrane helix</keyword>
<evidence type="ECO:0000256" key="3">
    <source>
        <dbReference type="ARBA" id="ARBA00022676"/>
    </source>
</evidence>
<feature type="transmembrane region" description="Helical" evidence="8">
    <location>
        <begin position="180"/>
        <end position="198"/>
    </location>
</feature>
<evidence type="ECO:0000256" key="8">
    <source>
        <dbReference type="SAM" id="Phobius"/>
    </source>
</evidence>
<feature type="transmembrane region" description="Helical" evidence="8">
    <location>
        <begin position="408"/>
        <end position="430"/>
    </location>
</feature>
<comment type="subcellular location">
    <subcellularLocation>
        <location evidence="1">Cell membrane</location>
        <topology evidence="1">Multi-pass membrane protein</topology>
    </subcellularLocation>
</comment>
<dbReference type="Proteomes" id="UP001500902">
    <property type="component" value="Unassembled WGS sequence"/>
</dbReference>
<evidence type="ECO:0000256" key="1">
    <source>
        <dbReference type="ARBA" id="ARBA00004651"/>
    </source>
</evidence>
<organism evidence="9 10">
    <name type="scientific">Nonomuraea antimicrobica</name>
    <dbReference type="NCBI Taxonomy" id="561173"/>
    <lineage>
        <taxon>Bacteria</taxon>
        <taxon>Bacillati</taxon>
        <taxon>Actinomycetota</taxon>
        <taxon>Actinomycetes</taxon>
        <taxon>Streptosporangiales</taxon>
        <taxon>Streptosporangiaceae</taxon>
        <taxon>Nonomuraea</taxon>
    </lineage>
</organism>
<sequence>MAHRALVIAMLPAVGLRLLAVLGFPPALLFYGDSFAFLAEEPAPGTSRPSGYSLLLALLRPAHSLTLVTVLQHLLVLALAVAVYALLRRRGLPGWGATLLVTPLLYDEFMVLLEHMIMADAVFVVLVAAAITLIVWRVSPTTAAVGGLLLGLAGITRTVGLPLLLLTAAYLLIRRYGWRPLVALLVAGAIPLGAYATWTKVEKGKFALTEADGNFLWSRTMSFADCAVIQPSERLSVLCPNMPVEQRPYPPHWLWEDFSPLLKVPGTANRNQLAGEFARAAILAQPVEYLGAVVTDLGQLLRWERTAADEKTPYKFPAAERPISESVRGVAESYEGGPAATRVVEPFAGWLRAYQRFGYVPFPLLSLALAGTLVAALVRRRWDALLPGVAALALIVSPPFLAAFDVRYVIPAIPLVCLAAGLTLGTGTPFRGERPQPRHRREAVEVA</sequence>
<keyword evidence="7 8" id="KW-0472">Membrane</keyword>
<evidence type="ECO:0000313" key="10">
    <source>
        <dbReference type="Proteomes" id="UP001500902"/>
    </source>
</evidence>
<evidence type="ECO:0000313" key="9">
    <source>
        <dbReference type="EMBL" id="GAA3719408.1"/>
    </source>
</evidence>
<comment type="caution">
    <text evidence="9">The sequence shown here is derived from an EMBL/GenBank/DDBJ whole genome shotgun (WGS) entry which is preliminary data.</text>
</comment>
<protein>
    <recommendedName>
        <fullName evidence="11">Dolichyl-phosphate-mannose-protein mannosyltransferase</fullName>
    </recommendedName>
</protein>
<feature type="transmembrane region" description="Helical" evidence="8">
    <location>
        <begin position="117"/>
        <end position="136"/>
    </location>
</feature>
<feature type="transmembrane region" description="Helical" evidence="8">
    <location>
        <begin position="148"/>
        <end position="173"/>
    </location>
</feature>
<keyword evidence="4" id="KW-0808">Transferase</keyword>
<dbReference type="RefSeq" id="WP_344896992.1">
    <property type="nucleotide sequence ID" value="NZ_BAAAZP010000239.1"/>
</dbReference>
<evidence type="ECO:0000256" key="5">
    <source>
        <dbReference type="ARBA" id="ARBA00022692"/>
    </source>
</evidence>
<evidence type="ECO:0000256" key="6">
    <source>
        <dbReference type="ARBA" id="ARBA00022989"/>
    </source>
</evidence>
<evidence type="ECO:0000256" key="4">
    <source>
        <dbReference type="ARBA" id="ARBA00022679"/>
    </source>
</evidence>
<feature type="transmembrane region" description="Helical" evidence="8">
    <location>
        <begin position="65"/>
        <end position="87"/>
    </location>
</feature>
<keyword evidence="5 8" id="KW-0812">Transmembrane</keyword>
<dbReference type="PANTHER" id="PTHR33908">
    <property type="entry name" value="MANNOSYLTRANSFERASE YKCB-RELATED"/>
    <property type="match status" value="1"/>
</dbReference>
<feature type="transmembrane region" description="Helical" evidence="8">
    <location>
        <begin position="385"/>
        <end position="402"/>
    </location>
</feature>
<feature type="transmembrane region" description="Helical" evidence="8">
    <location>
        <begin position="359"/>
        <end position="378"/>
    </location>
</feature>
<dbReference type="PANTHER" id="PTHR33908:SF11">
    <property type="entry name" value="MEMBRANE PROTEIN"/>
    <property type="match status" value="1"/>
</dbReference>
<evidence type="ECO:0000256" key="7">
    <source>
        <dbReference type="ARBA" id="ARBA00023136"/>
    </source>
</evidence>
<evidence type="ECO:0000256" key="2">
    <source>
        <dbReference type="ARBA" id="ARBA00022475"/>
    </source>
</evidence>
<evidence type="ECO:0008006" key="11">
    <source>
        <dbReference type="Google" id="ProtNLM"/>
    </source>
</evidence>
<dbReference type="InterPro" id="IPR050297">
    <property type="entry name" value="LipidA_mod_glycosyltrf_83"/>
</dbReference>
<proteinExistence type="predicted"/>
<reference evidence="10" key="1">
    <citation type="journal article" date="2019" name="Int. J. Syst. Evol. Microbiol.">
        <title>The Global Catalogue of Microorganisms (GCM) 10K type strain sequencing project: providing services to taxonomists for standard genome sequencing and annotation.</title>
        <authorList>
            <consortium name="The Broad Institute Genomics Platform"/>
            <consortium name="The Broad Institute Genome Sequencing Center for Infectious Disease"/>
            <person name="Wu L."/>
            <person name="Ma J."/>
        </authorList>
    </citation>
    <scope>NUCLEOTIDE SEQUENCE [LARGE SCALE GENOMIC DNA]</scope>
    <source>
        <strain evidence="10">JCM 16904</strain>
    </source>
</reference>
<keyword evidence="3" id="KW-0328">Glycosyltransferase</keyword>
<dbReference type="EMBL" id="BAAAZP010000239">
    <property type="protein sequence ID" value="GAA3719408.1"/>
    <property type="molecule type" value="Genomic_DNA"/>
</dbReference>
<accession>A0ABP7EHY9</accession>
<gene>
    <name evidence="9" type="ORF">GCM10022224_101610</name>
</gene>